<gene>
    <name evidence="1" type="ORF">M23134_03159</name>
</gene>
<evidence type="ECO:0000313" key="1">
    <source>
        <dbReference type="EMBL" id="EAY30523.1"/>
    </source>
</evidence>
<name>A1ZGA6_MICM2</name>
<protein>
    <recommendedName>
        <fullName evidence="3">STAS/SEC14 domain-containing protein</fullName>
    </recommendedName>
</protein>
<dbReference type="Proteomes" id="UP000004095">
    <property type="component" value="Unassembled WGS sequence"/>
</dbReference>
<organism evidence="1 2">
    <name type="scientific">Microscilla marina ATCC 23134</name>
    <dbReference type="NCBI Taxonomy" id="313606"/>
    <lineage>
        <taxon>Bacteria</taxon>
        <taxon>Pseudomonadati</taxon>
        <taxon>Bacteroidota</taxon>
        <taxon>Cytophagia</taxon>
        <taxon>Cytophagales</taxon>
        <taxon>Microscillaceae</taxon>
        <taxon>Microscilla</taxon>
    </lineage>
</organism>
<evidence type="ECO:0000313" key="2">
    <source>
        <dbReference type="Proteomes" id="UP000004095"/>
    </source>
</evidence>
<comment type="caution">
    <text evidence="1">The sequence shown here is derived from an EMBL/GenBank/DDBJ whole genome shotgun (WGS) entry which is preliminary data.</text>
</comment>
<evidence type="ECO:0008006" key="3">
    <source>
        <dbReference type="Google" id="ProtNLM"/>
    </source>
</evidence>
<accession>A1ZGA6</accession>
<keyword evidence="2" id="KW-1185">Reference proteome</keyword>
<dbReference type="AlphaFoldDB" id="A1ZGA6"/>
<sequence length="95" mass="10841">MMNYLQATLKAKPDRSIIDTRLLNFPISPELQAWTNEAFFPPLLSIGLTKAAFLVSTEFVTQLSIEQTVEDAEDNPFTTRYFDNLEEAKSWLLAL</sequence>
<reference evidence="1 2" key="1">
    <citation type="submission" date="2007-01" db="EMBL/GenBank/DDBJ databases">
        <authorList>
            <person name="Haygood M."/>
            <person name="Podell S."/>
            <person name="Anderson C."/>
            <person name="Hopkinson B."/>
            <person name="Roe K."/>
            <person name="Barbeau K."/>
            <person name="Gaasterland T."/>
            <person name="Ferriera S."/>
            <person name="Johnson J."/>
            <person name="Kravitz S."/>
            <person name="Beeson K."/>
            <person name="Sutton G."/>
            <person name="Rogers Y.-H."/>
            <person name="Friedman R."/>
            <person name="Frazier M."/>
            <person name="Venter J.C."/>
        </authorList>
    </citation>
    <scope>NUCLEOTIDE SEQUENCE [LARGE SCALE GENOMIC DNA]</scope>
    <source>
        <strain evidence="1 2">ATCC 23134</strain>
    </source>
</reference>
<proteinExistence type="predicted"/>
<dbReference type="EMBL" id="AAWS01000006">
    <property type="protein sequence ID" value="EAY30523.1"/>
    <property type="molecule type" value="Genomic_DNA"/>
</dbReference>